<dbReference type="EMBL" id="VOEJ01000003">
    <property type="protein sequence ID" value="TWR29852.1"/>
    <property type="molecule type" value="Genomic_DNA"/>
</dbReference>
<evidence type="ECO:0000259" key="1">
    <source>
        <dbReference type="Pfam" id="PF13460"/>
    </source>
</evidence>
<evidence type="ECO:0000313" key="3">
    <source>
        <dbReference type="Proteomes" id="UP000320042"/>
    </source>
</evidence>
<dbReference type="InterPro" id="IPR016040">
    <property type="entry name" value="NAD(P)-bd_dom"/>
</dbReference>
<protein>
    <submittedName>
        <fullName evidence="2">NAD-dependent epimerase/dehydratase family protein</fullName>
    </submittedName>
</protein>
<dbReference type="PANTHER" id="PTHR14097:SF7">
    <property type="entry name" value="OXIDOREDUCTASE HTATIP2"/>
    <property type="match status" value="1"/>
</dbReference>
<dbReference type="RefSeq" id="WP_146381408.1">
    <property type="nucleotide sequence ID" value="NZ_VOEJ01000003.1"/>
</dbReference>
<accession>A0A563UEQ0</accession>
<dbReference type="Proteomes" id="UP000320042">
    <property type="component" value="Unassembled WGS sequence"/>
</dbReference>
<name>A0A563UEQ0_9SPHI</name>
<dbReference type="Pfam" id="PF13460">
    <property type="entry name" value="NAD_binding_10"/>
    <property type="match status" value="1"/>
</dbReference>
<dbReference type="PANTHER" id="PTHR14097">
    <property type="entry name" value="OXIDOREDUCTASE HTATIP2"/>
    <property type="match status" value="1"/>
</dbReference>
<dbReference type="OrthoDB" id="9798632at2"/>
<dbReference type="InterPro" id="IPR036291">
    <property type="entry name" value="NAD(P)-bd_dom_sf"/>
</dbReference>
<dbReference type="Gene3D" id="3.40.50.720">
    <property type="entry name" value="NAD(P)-binding Rossmann-like Domain"/>
    <property type="match status" value="1"/>
</dbReference>
<feature type="domain" description="NAD(P)-binding" evidence="1">
    <location>
        <begin position="9"/>
        <end position="121"/>
    </location>
</feature>
<proteinExistence type="predicted"/>
<reference evidence="2 3" key="1">
    <citation type="submission" date="2019-07" db="EMBL/GenBank/DDBJ databases">
        <authorList>
            <person name="Kim J."/>
        </authorList>
    </citation>
    <scope>NUCLEOTIDE SEQUENCE [LARGE SCALE GENOMIC DNA]</scope>
    <source>
        <strain evidence="3">dk17</strain>
    </source>
</reference>
<dbReference type="AlphaFoldDB" id="A0A563UEQ0"/>
<gene>
    <name evidence="2" type="ORF">FPZ43_08335</name>
</gene>
<sequence length="217" mass="24351">MAYKAILIGATGLIGSNLLSILLNSSHYDEVVILVRRDSGLQHSKLRQHIVNFDDENSYAAFINGHVVFSCLGTTKKHTPEKKQYYKIDHDYPLQMAQLSKKNGVNQFHVVSSIGANKDSSIFYTKTKGELEDDLKALRLQSLHIYQPSMLIGERKGNRAIENLYGAIFKISDPLLIGKLKKYRSVKGAKVAQAMYIKSLEHATGTFTYTSDQINNI</sequence>
<dbReference type="SUPFAM" id="SSF51735">
    <property type="entry name" value="NAD(P)-binding Rossmann-fold domains"/>
    <property type="match status" value="1"/>
</dbReference>
<keyword evidence="3" id="KW-1185">Reference proteome</keyword>
<organism evidence="2 3">
    <name type="scientific">Mucilaginibacter pallidiroseus</name>
    <dbReference type="NCBI Taxonomy" id="2599295"/>
    <lineage>
        <taxon>Bacteria</taxon>
        <taxon>Pseudomonadati</taxon>
        <taxon>Bacteroidota</taxon>
        <taxon>Sphingobacteriia</taxon>
        <taxon>Sphingobacteriales</taxon>
        <taxon>Sphingobacteriaceae</taxon>
        <taxon>Mucilaginibacter</taxon>
    </lineage>
</organism>
<comment type="caution">
    <text evidence="2">The sequence shown here is derived from an EMBL/GenBank/DDBJ whole genome shotgun (WGS) entry which is preliminary data.</text>
</comment>
<evidence type="ECO:0000313" key="2">
    <source>
        <dbReference type="EMBL" id="TWR29852.1"/>
    </source>
</evidence>